<dbReference type="GO" id="GO:0006633">
    <property type="term" value="P:fatty acid biosynthetic process"/>
    <property type="evidence" value="ECO:0007669"/>
    <property type="project" value="UniProtKB-KW"/>
</dbReference>
<dbReference type="FunFam" id="3.40.50.20:FF:000010">
    <property type="entry name" value="Propionyl-CoA carboxylase subunit alpha"/>
    <property type="match status" value="1"/>
</dbReference>
<evidence type="ECO:0000256" key="16">
    <source>
        <dbReference type="PROSITE-ProRule" id="PRU00409"/>
    </source>
</evidence>
<dbReference type="PROSITE" id="PS00866">
    <property type="entry name" value="CPSASE_1"/>
    <property type="match status" value="1"/>
</dbReference>
<dbReference type="InterPro" id="IPR011054">
    <property type="entry name" value="Rudment_hybrid_motif"/>
</dbReference>
<dbReference type="EC" id="6.3.4.14" evidence="4 17"/>
<evidence type="ECO:0000313" key="20">
    <source>
        <dbReference type="EMBL" id="QOS39122.1"/>
    </source>
</evidence>
<evidence type="ECO:0000256" key="6">
    <source>
        <dbReference type="ARBA" id="ARBA00022598"/>
    </source>
</evidence>
<dbReference type="GO" id="GO:2001295">
    <property type="term" value="P:malonyl-CoA biosynthetic process"/>
    <property type="evidence" value="ECO:0007669"/>
    <property type="project" value="UniProtKB-UniPathway"/>
</dbReference>
<dbReference type="PROSITE" id="PS50975">
    <property type="entry name" value="ATP_GRASP"/>
    <property type="match status" value="1"/>
</dbReference>
<evidence type="ECO:0000256" key="4">
    <source>
        <dbReference type="ARBA" id="ARBA00013263"/>
    </source>
</evidence>
<keyword evidence="8 16" id="KW-0547">Nucleotide-binding</keyword>
<dbReference type="GO" id="GO:0004075">
    <property type="term" value="F:biotin carboxylase activity"/>
    <property type="evidence" value="ECO:0007669"/>
    <property type="project" value="UniProtKB-EC"/>
</dbReference>
<dbReference type="Gene3D" id="3.30.470.20">
    <property type="entry name" value="ATP-grasp fold, B domain"/>
    <property type="match status" value="1"/>
</dbReference>
<dbReference type="Pfam" id="PF02785">
    <property type="entry name" value="Biotin_carb_C"/>
    <property type="match status" value="1"/>
</dbReference>
<evidence type="ECO:0000259" key="18">
    <source>
        <dbReference type="PROSITE" id="PS50975"/>
    </source>
</evidence>
<evidence type="ECO:0000259" key="19">
    <source>
        <dbReference type="PROSITE" id="PS50979"/>
    </source>
</evidence>
<dbReference type="Gene3D" id="3.40.50.20">
    <property type="match status" value="1"/>
</dbReference>
<evidence type="ECO:0000256" key="12">
    <source>
        <dbReference type="ARBA" id="ARBA00023098"/>
    </source>
</evidence>
<dbReference type="SMART" id="SM00878">
    <property type="entry name" value="Biotin_carb_C"/>
    <property type="match status" value="1"/>
</dbReference>
<evidence type="ECO:0000256" key="1">
    <source>
        <dbReference type="ARBA" id="ARBA00003761"/>
    </source>
</evidence>
<sequence length="455" mass="50300">MFHKVLIANRGEIAVRIIRACKEMGVRTVAIYSTADKSALHVQLADEAICIGGPSADQSYLNMASILSAACASGCDAIHPGFGFLSESPLFARMVKACGLSWIGPNPDVMEKMGNKSEAISIMKDAGVPIVPGSYGAVSADEGLAIAQKIGFPVLIKASAGGGGKGIRQVSSEAEFMDLYHEAKDEAKKFFGNDELYVEKLVLNPRHVEVQVVGDQHENYIHLFERNCSMQRRKQKILEEAPCQSISSNLKNRLYEAALTACKAVKYDSVGTIEFLIDEKENFYFIEMNTRIQVEHSITEEITGIDIVKLMIKIASGAKLPYKQEDIHLNGFAIECRINAEDVSKDFRPQAGKITFLNLPGGKGVRVDTAVYPGYVIPPFYDSMILKLVVHGENRLECIRKMREALAELIIEGVPTTTEFHYCLMHHSKYILGNFTTAFVEEAIKDLENNVKLIR</sequence>
<keyword evidence="13 17" id="KW-0275">Fatty acid biosynthesis</keyword>
<accession>A0A7M1XLW6</accession>
<comment type="subunit">
    <text evidence="3 17">Acetyl-CoA carboxylase is a heterohexamer of biotin carboxyl carrier protein, biotin carboxylase and the two subunits of carboxyl transferase in a 2:2 complex.</text>
</comment>
<feature type="domain" description="ATP-grasp" evidence="18">
    <location>
        <begin position="120"/>
        <end position="316"/>
    </location>
</feature>
<evidence type="ECO:0000256" key="5">
    <source>
        <dbReference type="ARBA" id="ARBA00022516"/>
    </source>
</evidence>
<evidence type="ECO:0000256" key="7">
    <source>
        <dbReference type="ARBA" id="ARBA00022723"/>
    </source>
</evidence>
<evidence type="ECO:0000313" key="21">
    <source>
        <dbReference type="Proteomes" id="UP000593591"/>
    </source>
</evidence>
<reference evidence="20 21" key="1">
    <citation type="submission" date="2018-08" db="EMBL/GenBank/DDBJ databases">
        <title>The first complete genome of Treponema rectale (CHPAT), a commensal spirochete of the bovine rectum.</title>
        <authorList>
            <person name="Staton G.J."/>
            <person name="Clegg S.R."/>
            <person name="Carter S.D."/>
            <person name="Radford A.D."/>
            <person name="Darby A."/>
            <person name="Hall N."/>
            <person name="Birtles R.J."/>
            <person name="Evans N.J."/>
        </authorList>
    </citation>
    <scope>NUCLEOTIDE SEQUENCE [LARGE SCALE GENOMIC DNA]</scope>
    <source>
        <strain evidence="20 21">CHPA</strain>
    </source>
</reference>
<proteinExistence type="predicted"/>
<dbReference type="InterPro" id="IPR011761">
    <property type="entry name" value="ATP-grasp"/>
</dbReference>
<comment type="function">
    <text evidence="1 17">This protein is a component of the acetyl coenzyme A carboxylase complex; first, biotin carboxylase catalyzes the carboxylation of the carrier protein and then the transcarboxylase transfers the carboxyl group to form malonyl-CoA.</text>
</comment>
<dbReference type="GO" id="GO:0046872">
    <property type="term" value="F:metal ion binding"/>
    <property type="evidence" value="ECO:0007669"/>
    <property type="project" value="UniProtKB-KW"/>
</dbReference>
<dbReference type="PROSITE" id="PS50979">
    <property type="entry name" value="BC"/>
    <property type="match status" value="1"/>
</dbReference>
<evidence type="ECO:0000256" key="9">
    <source>
        <dbReference type="ARBA" id="ARBA00022832"/>
    </source>
</evidence>
<dbReference type="InterPro" id="IPR005481">
    <property type="entry name" value="BC-like_N"/>
</dbReference>
<dbReference type="InterPro" id="IPR005482">
    <property type="entry name" value="Biotin_COase_C"/>
</dbReference>
<dbReference type="SUPFAM" id="SSF56059">
    <property type="entry name" value="Glutathione synthetase ATP-binding domain-like"/>
    <property type="match status" value="1"/>
</dbReference>
<protein>
    <recommendedName>
        <fullName evidence="4 17">Biotin carboxylase</fullName>
        <ecNumber evidence="4 17">6.3.4.14</ecNumber>
    </recommendedName>
    <alternativeName>
        <fullName evidence="17">Acetyl-coenzyme A carboxylase biotin carboxylase subunit A</fullName>
    </alternativeName>
</protein>
<keyword evidence="6 17" id="KW-0436">Ligase</keyword>
<evidence type="ECO:0000256" key="17">
    <source>
        <dbReference type="RuleBase" id="RU365063"/>
    </source>
</evidence>
<evidence type="ECO:0000256" key="13">
    <source>
        <dbReference type="ARBA" id="ARBA00023160"/>
    </source>
</evidence>
<dbReference type="FunFam" id="3.30.1490.20:FF:000003">
    <property type="entry name" value="acetyl-CoA carboxylase isoform X1"/>
    <property type="match status" value="1"/>
</dbReference>
<dbReference type="NCBIfam" id="NF006367">
    <property type="entry name" value="PRK08591.1"/>
    <property type="match status" value="1"/>
</dbReference>
<comment type="pathway">
    <text evidence="2 17">Lipid metabolism; malonyl-CoA biosynthesis; malonyl-CoA from acetyl-CoA: step 1/1.</text>
</comment>
<evidence type="ECO:0000256" key="2">
    <source>
        <dbReference type="ARBA" id="ARBA00004956"/>
    </source>
</evidence>
<evidence type="ECO:0000256" key="14">
    <source>
        <dbReference type="ARBA" id="ARBA00023267"/>
    </source>
</evidence>
<dbReference type="Pfam" id="PF02786">
    <property type="entry name" value="CPSase_L_D2"/>
    <property type="match status" value="1"/>
</dbReference>
<dbReference type="PANTHER" id="PTHR48095">
    <property type="entry name" value="PYRUVATE CARBOXYLASE SUBUNIT A"/>
    <property type="match status" value="1"/>
</dbReference>
<dbReference type="GO" id="GO:0005524">
    <property type="term" value="F:ATP binding"/>
    <property type="evidence" value="ECO:0007669"/>
    <property type="project" value="UniProtKB-UniRule"/>
</dbReference>
<keyword evidence="10 16" id="KW-0067">ATP-binding</keyword>
<dbReference type="InterPro" id="IPR016185">
    <property type="entry name" value="PreATP-grasp_dom_sf"/>
</dbReference>
<dbReference type="InterPro" id="IPR005479">
    <property type="entry name" value="CPAse_ATP-bd"/>
</dbReference>
<dbReference type="SUPFAM" id="SSF52440">
    <property type="entry name" value="PreATP-grasp domain"/>
    <property type="match status" value="1"/>
</dbReference>
<keyword evidence="7" id="KW-0479">Metal-binding</keyword>
<comment type="catalytic activity">
    <reaction evidence="15 17">
        <text>N(6)-biotinyl-L-lysyl-[protein] + hydrogencarbonate + ATP = N(6)-carboxybiotinyl-L-lysyl-[protein] + ADP + phosphate + H(+)</text>
        <dbReference type="Rhea" id="RHEA:13501"/>
        <dbReference type="Rhea" id="RHEA-COMP:10505"/>
        <dbReference type="Rhea" id="RHEA-COMP:10506"/>
        <dbReference type="ChEBI" id="CHEBI:15378"/>
        <dbReference type="ChEBI" id="CHEBI:17544"/>
        <dbReference type="ChEBI" id="CHEBI:30616"/>
        <dbReference type="ChEBI" id="CHEBI:43474"/>
        <dbReference type="ChEBI" id="CHEBI:83144"/>
        <dbReference type="ChEBI" id="CHEBI:83145"/>
        <dbReference type="ChEBI" id="CHEBI:456216"/>
        <dbReference type="EC" id="6.3.4.14"/>
    </reaction>
</comment>
<dbReference type="EMBL" id="CP031517">
    <property type="protein sequence ID" value="QOS39122.1"/>
    <property type="molecule type" value="Genomic_DNA"/>
</dbReference>
<dbReference type="InterPro" id="IPR013815">
    <property type="entry name" value="ATP_grasp_subdomain_1"/>
</dbReference>
<dbReference type="InterPro" id="IPR011764">
    <property type="entry name" value="Biotin_carboxylation_dom"/>
</dbReference>
<evidence type="ECO:0000256" key="8">
    <source>
        <dbReference type="ARBA" id="ARBA00022741"/>
    </source>
</evidence>
<keyword evidence="11" id="KW-0460">Magnesium</keyword>
<evidence type="ECO:0000256" key="15">
    <source>
        <dbReference type="ARBA" id="ARBA00048600"/>
    </source>
</evidence>
<dbReference type="PANTHER" id="PTHR48095:SF2">
    <property type="entry name" value="BIOTIN CARBOXYLASE, CHLOROPLASTIC"/>
    <property type="match status" value="1"/>
</dbReference>
<dbReference type="Pfam" id="PF00289">
    <property type="entry name" value="Biotin_carb_N"/>
    <property type="match status" value="1"/>
</dbReference>
<name>A0A7M1XLW6_9SPIR</name>
<dbReference type="InterPro" id="IPR004549">
    <property type="entry name" value="Acetyl_CoA_COase_biotin_COase"/>
</dbReference>
<dbReference type="NCBIfam" id="TIGR00514">
    <property type="entry name" value="accC"/>
    <property type="match status" value="1"/>
</dbReference>
<gene>
    <name evidence="20" type="primary">accC</name>
    <name evidence="20" type="ORF">DYE49_01085</name>
</gene>
<evidence type="ECO:0000256" key="10">
    <source>
        <dbReference type="ARBA" id="ARBA00022840"/>
    </source>
</evidence>
<evidence type="ECO:0000256" key="3">
    <source>
        <dbReference type="ARBA" id="ARBA00011750"/>
    </source>
</evidence>
<dbReference type="SUPFAM" id="SSF51246">
    <property type="entry name" value="Rudiment single hybrid motif"/>
    <property type="match status" value="1"/>
</dbReference>
<keyword evidence="14 17" id="KW-0092">Biotin</keyword>
<keyword evidence="12 17" id="KW-0443">Lipid metabolism</keyword>
<dbReference type="KEGG" id="trc:DYE49_01085"/>
<keyword evidence="5 17" id="KW-0444">Lipid biosynthesis</keyword>
<organism evidence="20 21">
    <name type="scientific">Treponema rectale</name>
    <dbReference type="NCBI Taxonomy" id="744512"/>
    <lineage>
        <taxon>Bacteria</taxon>
        <taxon>Pseudomonadati</taxon>
        <taxon>Spirochaetota</taxon>
        <taxon>Spirochaetia</taxon>
        <taxon>Spirochaetales</taxon>
        <taxon>Treponemataceae</taxon>
        <taxon>Treponema</taxon>
    </lineage>
</organism>
<dbReference type="UniPathway" id="UPA00655">
    <property type="reaction ID" value="UER00711"/>
</dbReference>
<feature type="domain" description="Biotin carboxylation" evidence="19">
    <location>
        <begin position="1"/>
        <end position="445"/>
    </location>
</feature>
<dbReference type="Gene3D" id="3.30.1490.20">
    <property type="entry name" value="ATP-grasp fold, A domain"/>
    <property type="match status" value="1"/>
</dbReference>
<evidence type="ECO:0000256" key="11">
    <source>
        <dbReference type="ARBA" id="ARBA00022842"/>
    </source>
</evidence>
<dbReference type="Proteomes" id="UP000593591">
    <property type="component" value="Chromosome"/>
</dbReference>
<dbReference type="InterPro" id="IPR051602">
    <property type="entry name" value="ACC_Biotin_Carboxylase"/>
</dbReference>
<dbReference type="PROSITE" id="PS00867">
    <property type="entry name" value="CPSASE_2"/>
    <property type="match status" value="1"/>
</dbReference>
<keyword evidence="9 17" id="KW-0276">Fatty acid metabolism</keyword>
<dbReference type="AlphaFoldDB" id="A0A7M1XLW6"/>